<evidence type="ECO:0000313" key="4">
    <source>
        <dbReference type="EMBL" id="CDP21943.1"/>
    </source>
</evidence>
<organism evidence="4 5">
    <name type="scientific">Coffea canephora</name>
    <name type="common">Robusta coffee</name>
    <dbReference type="NCBI Taxonomy" id="49390"/>
    <lineage>
        <taxon>Eukaryota</taxon>
        <taxon>Viridiplantae</taxon>
        <taxon>Streptophyta</taxon>
        <taxon>Embryophyta</taxon>
        <taxon>Tracheophyta</taxon>
        <taxon>Spermatophyta</taxon>
        <taxon>Magnoliopsida</taxon>
        <taxon>eudicotyledons</taxon>
        <taxon>Gunneridae</taxon>
        <taxon>Pentapetalae</taxon>
        <taxon>asterids</taxon>
        <taxon>lamiids</taxon>
        <taxon>Gentianales</taxon>
        <taxon>Rubiaceae</taxon>
        <taxon>Ixoroideae</taxon>
        <taxon>Gardenieae complex</taxon>
        <taxon>Bertiereae - Coffeeae clade</taxon>
        <taxon>Coffeeae</taxon>
        <taxon>Coffea</taxon>
    </lineage>
</organism>
<keyword evidence="2" id="KW-0560">Oxidoreductase</keyword>
<dbReference type="PRINTS" id="PR00081">
    <property type="entry name" value="GDHRDH"/>
</dbReference>
<evidence type="ECO:0000256" key="1">
    <source>
        <dbReference type="ARBA" id="ARBA00022857"/>
    </source>
</evidence>
<keyword evidence="5" id="KW-1185">Reference proteome</keyword>
<protein>
    <submittedName>
        <fullName evidence="4">DH200=94 genomic scaffold, scaffold_8032</fullName>
    </submittedName>
</protein>
<dbReference type="InParanoid" id="A0A068VQD5"/>
<reference evidence="5" key="1">
    <citation type="journal article" date="2014" name="Science">
        <title>The coffee genome provides insight into the convergent evolution of caffeine biosynthesis.</title>
        <authorList>
            <person name="Denoeud F."/>
            <person name="Carretero-Paulet L."/>
            <person name="Dereeper A."/>
            <person name="Droc G."/>
            <person name="Guyot R."/>
            <person name="Pietrella M."/>
            <person name="Zheng C."/>
            <person name="Alberti A."/>
            <person name="Anthony F."/>
            <person name="Aprea G."/>
            <person name="Aury J.M."/>
            <person name="Bento P."/>
            <person name="Bernard M."/>
            <person name="Bocs S."/>
            <person name="Campa C."/>
            <person name="Cenci A."/>
            <person name="Combes M.C."/>
            <person name="Crouzillat D."/>
            <person name="Da Silva C."/>
            <person name="Daddiego L."/>
            <person name="De Bellis F."/>
            <person name="Dussert S."/>
            <person name="Garsmeur O."/>
            <person name="Gayraud T."/>
            <person name="Guignon V."/>
            <person name="Jahn K."/>
            <person name="Jamilloux V."/>
            <person name="Joet T."/>
            <person name="Labadie K."/>
            <person name="Lan T."/>
            <person name="Leclercq J."/>
            <person name="Lepelley M."/>
            <person name="Leroy T."/>
            <person name="Li L.T."/>
            <person name="Librado P."/>
            <person name="Lopez L."/>
            <person name="Munoz A."/>
            <person name="Noel B."/>
            <person name="Pallavicini A."/>
            <person name="Perrotta G."/>
            <person name="Poncet V."/>
            <person name="Pot D."/>
            <person name="Priyono X."/>
            <person name="Rigoreau M."/>
            <person name="Rouard M."/>
            <person name="Rozas J."/>
            <person name="Tranchant-Dubreuil C."/>
            <person name="VanBuren R."/>
            <person name="Zhang Q."/>
            <person name="Andrade A.C."/>
            <person name="Argout X."/>
            <person name="Bertrand B."/>
            <person name="de Kochko A."/>
            <person name="Graziosi G."/>
            <person name="Henry R.J."/>
            <person name="Jayarama X."/>
            <person name="Ming R."/>
            <person name="Nagai C."/>
            <person name="Rounsley S."/>
            <person name="Sankoff D."/>
            <person name="Giuliano G."/>
            <person name="Albert V.A."/>
            <person name="Wincker P."/>
            <person name="Lashermes P."/>
        </authorList>
    </citation>
    <scope>NUCLEOTIDE SEQUENCE [LARGE SCALE GENOMIC DNA]</scope>
    <source>
        <strain evidence="5">cv. DH200-94</strain>
    </source>
</reference>
<dbReference type="PANTHER" id="PTHR42898:SF28">
    <property type="entry name" value="TROPINONE REDUCTASE HOMOLOG"/>
    <property type="match status" value="1"/>
</dbReference>
<evidence type="ECO:0000256" key="2">
    <source>
        <dbReference type="ARBA" id="ARBA00023002"/>
    </source>
</evidence>
<dbReference type="Pfam" id="PF13561">
    <property type="entry name" value="adh_short_C2"/>
    <property type="match status" value="1"/>
</dbReference>
<dbReference type="InterPro" id="IPR036291">
    <property type="entry name" value="NAD(P)-bd_dom_sf"/>
</dbReference>
<proteinExistence type="predicted"/>
<keyword evidence="3" id="KW-0472">Membrane</keyword>
<dbReference type="Proteomes" id="UP000295252">
    <property type="component" value="Unassembled WGS sequence"/>
</dbReference>
<dbReference type="EMBL" id="HG747116">
    <property type="protein sequence ID" value="CDP21943.1"/>
    <property type="molecule type" value="Genomic_DNA"/>
</dbReference>
<name>A0A068VQD5_COFCA</name>
<dbReference type="OrthoDB" id="417891at2759"/>
<keyword evidence="3" id="KW-1133">Transmembrane helix</keyword>
<evidence type="ECO:0000313" key="5">
    <source>
        <dbReference type="Proteomes" id="UP000295252"/>
    </source>
</evidence>
<feature type="non-terminal residue" evidence="4">
    <location>
        <position position="1"/>
    </location>
</feature>
<sequence>NTHYLFKVPVFYEYFTFKHLIYDKYINVSKSGKGQRNLSLELLIFEVSNLLYFSSCYVIFIITGAINQLSKNLACEWAKDKIRVNTVAPHGVRTTRPKLEDYDETIAQQMRPIMSRTPLRPLGEPNEVSPLVAFLNLPVASYITGQVIHVDGGYTAGSY</sequence>
<dbReference type="STRING" id="49390.A0A068VQD5"/>
<dbReference type="InterPro" id="IPR002347">
    <property type="entry name" value="SDR_fam"/>
</dbReference>
<dbReference type="AlphaFoldDB" id="A0A068VQD5"/>
<dbReference type="PANTHER" id="PTHR42898">
    <property type="entry name" value="TROPINONE REDUCTASE"/>
    <property type="match status" value="1"/>
</dbReference>
<dbReference type="Gramene" id="CDP21943">
    <property type="protein sequence ID" value="CDP21943"/>
    <property type="gene ID" value="GSCOC_T00003757001"/>
</dbReference>
<accession>A0A068VQD5</accession>
<dbReference type="PhylomeDB" id="A0A068VQD5"/>
<gene>
    <name evidence="4" type="ORF">GSCOC_T00003757001</name>
</gene>
<dbReference type="GO" id="GO:0016491">
    <property type="term" value="F:oxidoreductase activity"/>
    <property type="evidence" value="ECO:0007669"/>
    <property type="project" value="UniProtKB-KW"/>
</dbReference>
<dbReference type="Gene3D" id="3.40.50.720">
    <property type="entry name" value="NAD(P)-binding Rossmann-like Domain"/>
    <property type="match status" value="1"/>
</dbReference>
<keyword evidence="1" id="KW-0521">NADP</keyword>
<keyword evidence="3" id="KW-0812">Transmembrane</keyword>
<dbReference type="SUPFAM" id="SSF51735">
    <property type="entry name" value="NAD(P)-binding Rossmann-fold domains"/>
    <property type="match status" value="1"/>
</dbReference>
<evidence type="ECO:0000256" key="3">
    <source>
        <dbReference type="SAM" id="Phobius"/>
    </source>
</evidence>
<dbReference type="InterPro" id="IPR045000">
    <property type="entry name" value="TR"/>
</dbReference>
<feature type="transmembrane region" description="Helical" evidence="3">
    <location>
        <begin position="50"/>
        <end position="69"/>
    </location>
</feature>